<dbReference type="Pfam" id="PF00127">
    <property type="entry name" value="Copper-bind"/>
    <property type="match status" value="1"/>
</dbReference>
<feature type="signal peptide" evidence="3">
    <location>
        <begin position="1"/>
        <end position="22"/>
    </location>
</feature>
<feature type="chain" id="PRO_5046021051" evidence="3">
    <location>
        <begin position="23"/>
        <end position="173"/>
    </location>
</feature>
<accession>A0ABP6V4Q5</accession>
<name>A0ABP6V4Q5_9GAMM</name>
<dbReference type="PANTHER" id="PTHR38439">
    <property type="entry name" value="AURACYANIN-B"/>
    <property type="match status" value="1"/>
</dbReference>
<dbReference type="InterPro" id="IPR050845">
    <property type="entry name" value="Cu-binding_ET"/>
</dbReference>
<dbReference type="Proteomes" id="UP001500795">
    <property type="component" value="Unassembled WGS sequence"/>
</dbReference>
<keyword evidence="3" id="KW-0732">Signal</keyword>
<reference evidence="6" key="1">
    <citation type="journal article" date="2019" name="Int. J. Syst. Evol. Microbiol.">
        <title>The Global Catalogue of Microorganisms (GCM) 10K type strain sequencing project: providing services to taxonomists for standard genome sequencing and annotation.</title>
        <authorList>
            <consortium name="The Broad Institute Genomics Platform"/>
            <consortium name="The Broad Institute Genome Sequencing Center for Infectious Disease"/>
            <person name="Wu L."/>
            <person name="Ma J."/>
        </authorList>
    </citation>
    <scope>NUCLEOTIDE SEQUENCE [LARGE SCALE GENOMIC DNA]</scope>
    <source>
        <strain evidence="6">JCM 17110</strain>
    </source>
</reference>
<gene>
    <name evidence="5" type="ORF">GCM10022394_04900</name>
</gene>
<dbReference type="PANTHER" id="PTHR38439:SF3">
    <property type="entry name" value="COPPER-RESISTANT CUPROPROTEIN COPI"/>
    <property type="match status" value="1"/>
</dbReference>
<keyword evidence="1" id="KW-0479">Metal-binding</keyword>
<protein>
    <submittedName>
        <fullName evidence="5">Cupredoxin family protein</fullName>
    </submittedName>
</protein>
<organism evidence="5 6">
    <name type="scientific">Zobellella aerophila</name>
    <dbReference type="NCBI Taxonomy" id="870480"/>
    <lineage>
        <taxon>Bacteria</taxon>
        <taxon>Pseudomonadati</taxon>
        <taxon>Pseudomonadota</taxon>
        <taxon>Gammaproteobacteria</taxon>
        <taxon>Aeromonadales</taxon>
        <taxon>Aeromonadaceae</taxon>
        <taxon>Zobellella</taxon>
    </lineage>
</organism>
<proteinExistence type="predicted"/>
<comment type="caution">
    <text evidence="5">The sequence shown here is derived from an EMBL/GenBank/DDBJ whole genome shotgun (WGS) entry which is preliminary data.</text>
</comment>
<keyword evidence="6" id="KW-1185">Reference proteome</keyword>
<evidence type="ECO:0000256" key="3">
    <source>
        <dbReference type="SAM" id="SignalP"/>
    </source>
</evidence>
<evidence type="ECO:0000313" key="5">
    <source>
        <dbReference type="EMBL" id="GAA3528741.1"/>
    </source>
</evidence>
<evidence type="ECO:0000256" key="1">
    <source>
        <dbReference type="ARBA" id="ARBA00022723"/>
    </source>
</evidence>
<dbReference type="Gene3D" id="2.60.40.420">
    <property type="entry name" value="Cupredoxins - blue copper proteins"/>
    <property type="match status" value="1"/>
</dbReference>
<dbReference type="InterPro" id="IPR008972">
    <property type="entry name" value="Cupredoxin"/>
</dbReference>
<dbReference type="InterPro" id="IPR000923">
    <property type="entry name" value="BlueCu_1"/>
</dbReference>
<dbReference type="RefSeq" id="WP_344954371.1">
    <property type="nucleotide sequence ID" value="NZ_BAABCX010000001.1"/>
</dbReference>
<evidence type="ECO:0000259" key="4">
    <source>
        <dbReference type="Pfam" id="PF00127"/>
    </source>
</evidence>
<keyword evidence="2" id="KW-0186">Copper</keyword>
<evidence type="ECO:0000313" key="6">
    <source>
        <dbReference type="Proteomes" id="UP001500795"/>
    </source>
</evidence>
<feature type="domain" description="Blue (type 1) copper" evidence="4">
    <location>
        <begin position="71"/>
        <end position="172"/>
    </location>
</feature>
<sequence>MKTMKKALPALLLALLPGLALAAGEHQGGHNMADMHKGHNMADMGMGMHGSAAGQPGKAADVSRTIEIIMNDDMSFTPNQIDVKAGETVRFFVKNAGKASHELVIGSADELREHAEMMRNMPEMKHAEANMLSLAAGQRGGLVWQFTQAGTVDFACLLPGHMEAGMQGKIQVM</sequence>
<evidence type="ECO:0000256" key="2">
    <source>
        <dbReference type="ARBA" id="ARBA00023008"/>
    </source>
</evidence>
<dbReference type="CDD" id="cd04211">
    <property type="entry name" value="Cupredoxin_like_2"/>
    <property type="match status" value="1"/>
</dbReference>
<dbReference type="EMBL" id="BAABCX010000001">
    <property type="protein sequence ID" value="GAA3528741.1"/>
    <property type="molecule type" value="Genomic_DNA"/>
</dbReference>
<dbReference type="SUPFAM" id="SSF49503">
    <property type="entry name" value="Cupredoxins"/>
    <property type="match status" value="1"/>
</dbReference>